<feature type="domain" description="HTH tetR-type" evidence="5">
    <location>
        <begin position="6"/>
        <end position="66"/>
    </location>
</feature>
<comment type="caution">
    <text evidence="6">The sequence shown here is derived from an EMBL/GenBank/DDBJ whole genome shotgun (WGS) entry which is preliminary data.</text>
</comment>
<dbReference type="InterPro" id="IPR009057">
    <property type="entry name" value="Homeodomain-like_sf"/>
</dbReference>
<dbReference type="PROSITE" id="PS01081">
    <property type="entry name" value="HTH_TETR_1"/>
    <property type="match status" value="1"/>
</dbReference>
<dbReference type="SUPFAM" id="SSF48498">
    <property type="entry name" value="Tetracyclin repressor-like, C-terminal domain"/>
    <property type="match status" value="1"/>
</dbReference>
<dbReference type="SUPFAM" id="SSF46689">
    <property type="entry name" value="Homeodomain-like"/>
    <property type="match status" value="1"/>
</dbReference>
<dbReference type="InterPro" id="IPR001647">
    <property type="entry name" value="HTH_TetR"/>
</dbReference>
<keyword evidence="2 4" id="KW-0238">DNA-binding</keyword>
<organism evidence="6">
    <name type="scientific">Desulfobacca acetoxidans</name>
    <dbReference type="NCBI Taxonomy" id="60893"/>
    <lineage>
        <taxon>Bacteria</taxon>
        <taxon>Pseudomonadati</taxon>
        <taxon>Thermodesulfobacteriota</taxon>
        <taxon>Desulfobaccia</taxon>
        <taxon>Desulfobaccales</taxon>
        <taxon>Desulfobaccaceae</taxon>
        <taxon>Desulfobacca</taxon>
    </lineage>
</organism>
<gene>
    <name evidence="6" type="ORF">ENV52_06820</name>
</gene>
<dbReference type="AlphaFoldDB" id="A0A7V6A3T7"/>
<dbReference type="PANTHER" id="PTHR47506:SF6">
    <property type="entry name" value="HTH-TYPE TRANSCRIPTIONAL REPRESSOR NEMR"/>
    <property type="match status" value="1"/>
</dbReference>
<evidence type="ECO:0000256" key="3">
    <source>
        <dbReference type="ARBA" id="ARBA00023163"/>
    </source>
</evidence>
<name>A0A7V6A3T7_9BACT</name>
<evidence type="ECO:0000256" key="4">
    <source>
        <dbReference type="PROSITE-ProRule" id="PRU00335"/>
    </source>
</evidence>
<keyword evidence="3" id="KW-0804">Transcription</keyword>
<reference evidence="6" key="1">
    <citation type="journal article" date="2020" name="mSystems">
        <title>Genome- and Community-Level Interaction Insights into Carbon Utilization and Element Cycling Functions of Hydrothermarchaeota in Hydrothermal Sediment.</title>
        <authorList>
            <person name="Zhou Z."/>
            <person name="Liu Y."/>
            <person name="Xu W."/>
            <person name="Pan J."/>
            <person name="Luo Z.H."/>
            <person name="Li M."/>
        </authorList>
    </citation>
    <scope>NUCLEOTIDE SEQUENCE [LARGE SCALE GENOMIC DNA]</scope>
    <source>
        <strain evidence="6">SpSt-767</strain>
    </source>
</reference>
<dbReference type="EMBL" id="DTGR01000109">
    <property type="protein sequence ID" value="HHS29398.1"/>
    <property type="molecule type" value="Genomic_DNA"/>
</dbReference>
<dbReference type="InterPro" id="IPR023772">
    <property type="entry name" value="DNA-bd_HTH_TetR-type_CS"/>
</dbReference>
<feature type="DNA-binding region" description="H-T-H motif" evidence="4">
    <location>
        <begin position="29"/>
        <end position="48"/>
    </location>
</feature>
<dbReference type="Gene3D" id="1.10.357.10">
    <property type="entry name" value="Tetracycline Repressor, domain 2"/>
    <property type="match status" value="1"/>
</dbReference>
<dbReference type="InterPro" id="IPR036271">
    <property type="entry name" value="Tet_transcr_reg_TetR-rel_C_sf"/>
</dbReference>
<dbReference type="InterPro" id="IPR011075">
    <property type="entry name" value="TetR_C"/>
</dbReference>
<keyword evidence="1" id="KW-0805">Transcription regulation</keyword>
<dbReference type="Pfam" id="PF16925">
    <property type="entry name" value="TetR_C_13"/>
    <property type="match status" value="1"/>
</dbReference>
<evidence type="ECO:0000313" key="6">
    <source>
        <dbReference type="EMBL" id="HHS29398.1"/>
    </source>
</evidence>
<protein>
    <submittedName>
        <fullName evidence="6">TetR/AcrR family transcriptional regulator</fullName>
    </submittedName>
</protein>
<evidence type="ECO:0000259" key="5">
    <source>
        <dbReference type="PROSITE" id="PS50977"/>
    </source>
</evidence>
<dbReference type="PROSITE" id="PS50977">
    <property type="entry name" value="HTH_TETR_2"/>
    <property type="match status" value="1"/>
</dbReference>
<dbReference type="PRINTS" id="PR00455">
    <property type="entry name" value="HTHTETR"/>
</dbReference>
<accession>A0A7V6A3T7</accession>
<evidence type="ECO:0000256" key="2">
    <source>
        <dbReference type="ARBA" id="ARBA00023125"/>
    </source>
</evidence>
<dbReference type="Pfam" id="PF00440">
    <property type="entry name" value="TetR_N"/>
    <property type="match status" value="1"/>
</dbReference>
<evidence type="ECO:0000256" key="1">
    <source>
        <dbReference type="ARBA" id="ARBA00023015"/>
    </source>
</evidence>
<proteinExistence type="predicted"/>
<dbReference type="PANTHER" id="PTHR47506">
    <property type="entry name" value="TRANSCRIPTIONAL REGULATORY PROTEIN"/>
    <property type="match status" value="1"/>
</dbReference>
<dbReference type="GO" id="GO:0003677">
    <property type="term" value="F:DNA binding"/>
    <property type="evidence" value="ECO:0007669"/>
    <property type="project" value="UniProtKB-UniRule"/>
</dbReference>
<sequence>MTSKGDLTRQNIIEKSMDLFSVKGFFNTSIADIVEATGLTKGGLYGHFKNKEEIWYAVYEECVRIWKRMVFEGVKEISDPLERIDKVMENSLKNYLGGGVFEGGCFLLNSLVDLAGVAPAMSDHVLSGFTGFAGLLRRWLEEAEDQGLIQEGLNLQEVANFMVISINGAAPLYAASKDPLVWQHTLSQIRVYMRSLRK</sequence>